<feature type="domain" description="TauD/TfdA-like" evidence="16">
    <location>
        <begin position="146"/>
        <end position="402"/>
    </location>
</feature>
<comment type="cofactor">
    <cofactor evidence="1">
        <name>Fe(2+)</name>
        <dbReference type="ChEBI" id="CHEBI:29033"/>
    </cofactor>
</comment>
<dbReference type="EC" id="1.14.11.8" evidence="5"/>
<keyword evidence="19" id="KW-1185">Reference proteome</keyword>
<dbReference type="STRING" id="342668.A0A1B8GUX7"/>
<evidence type="ECO:0000256" key="6">
    <source>
        <dbReference type="ARBA" id="ARBA00022723"/>
    </source>
</evidence>
<name>A0A1B8GUX7_9PEZI</name>
<dbReference type="InterPro" id="IPR050411">
    <property type="entry name" value="AlphaKG_dependent_hydroxylases"/>
</dbReference>
<proteinExistence type="inferred from homology"/>
<reference evidence="19" key="2">
    <citation type="journal article" date="2018" name="Nat. Commun.">
        <title>Extreme sensitivity to ultraviolet light in the fungal pathogen causing white-nose syndrome of bats.</title>
        <authorList>
            <person name="Palmer J.M."/>
            <person name="Drees K.P."/>
            <person name="Foster J.T."/>
            <person name="Lindner D.L."/>
        </authorList>
    </citation>
    <scope>NUCLEOTIDE SEQUENCE [LARGE SCALE GENOMIC DNA]</scope>
    <source>
        <strain evidence="19">UAMH 10579</strain>
    </source>
</reference>
<organism evidence="18 19">
    <name type="scientific">Pseudogymnoascus verrucosus</name>
    <dbReference type="NCBI Taxonomy" id="342668"/>
    <lineage>
        <taxon>Eukaryota</taxon>
        <taxon>Fungi</taxon>
        <taxon>Dikarya</taxon>
        <taxon>Ascomycota</taxon>
        <taxon>Pezizomycotina</taxon>
        <taxon>Leotiomycetes</taxon>
        <taxon>Thelebolales</taxon>
        <taxon>Thelebolaceae</taxon>
        <taxon>Pseudogymnoascus</taxon>
    </lineage>
</organism>
<dbReference type="RefSeq" id="XP_059319965.1">
    <property type="nucleotide sequence ID" value="XM_059463486.1"/>
</dbReference>
<gene>
    <name evidence="18" type="ORF">VE01_02877</name>
</gene>
<evidence type="ECO:0000256" key="13">
    <source>
        <dbReference type="ARBA" id="ARBA00032283"/>
    </source>
</evidence>
<dbReference type="Proteomes" id="UP000091956">
    <property type="component" value="Unassembled WGS sequence"/>
</dbReference>
<evidence type="ECO:0000256" key="7">
    <source>
        <dbReference type="ARBA" id="ARBA00022873"/>
    </source>
</evidence>
<evidence type="ECO:0000256" key="8">
    <source>
        <dbReference type="ARBA" id="ARBA00022964"/>
    </source>
</evidence>
<evidence type="ECO:0000256" key="4">
    <source>
        <dbReference type="ARBA" id="ARBA00008654"/>
    </source>
</evidence>
<comment type="catalytic activity">
    <reaction evidence="15">
        <text>N(6),N(6),N(6)-trimethyl-L-lysine + 2-oxoglutarate + O2 = (3S)-3-hydroxy-N(6),N(6),N(6)-trimethyl-L-lysine + succinate + CO2</text>
        <dbReference type="Rhea" id="RHEA:14181"/>
        <dbReference type="ChEBI" id="CHEBI:15379"/>
        <dbReference type="ChEBI" id="CHEBI:16526"/>
        <dbReference type="ChEBI" id="CHEBI:16810"/>
        <dbReference type="ChEBI" id="CHEBI:30031"/>
        <dbReference type="ChEBI" id="CHEBI:58100"/>
        <dbReference type="ChEBI" id="CHEBI:141499"/>
        <dbReference type="EC" id="1.14.11.8"/>
    </reaction>
</comment>
<keyword evidence="6" id="KW-0479">Metal-binding</keyword>
<dbReference type="SUPFAM" id="SSF51197">
    <property type="entry name" value="Clavaminate synthase-like"/>
    <property type="match status" value="1"/>
</dbReference>
<dbReference type="GO" id="GO:0005506">
    <property type="term" value="F:iron ion binding"/>
    <property type="evidence" value="ECO:0007669"/>
    <property type="project" value="InterPro"/>
</dbReference>
<evidence type="ECO:0000259" key="16">
    <source>
        <dbReference type="Pfam" id="PF02668"/>
    </source>
</evidence>
<keyword evidence="10" id="KW-0408">Iron</keyword>
<comment type="cofactor">
    <cofactor evidence="2">
        <name>L-ascorbate</name>
        <dbReference type="ChEBI" id="CHEBI:38290"/>
    </cofactor>
</comment>
<dbReference type="Pfam" id="PF02668">
    <property type="entry name" value="TauD"/>
    <property type="match status" value="1"/>
</dbReference>
<dbReference type="PANTHER" id="PTHR10696:SF51">
    <property type="entry name" value="TRIMETHYLLYSINE DIOXYGENASE, MITOCHONDRIAL"/>
    <property type="match status" value="1"/>
</dbReference>
<dbReference type="InterPro" id="IPR012776">
    <property type="entry name" value="Trimethyllysine_dOase"/>
</dbReference>
<accession>A0A1B8GUX7</accession>
<dbReference type="InterPro" id="IPR042098">
    <property type="entry name" value="TauD-like_sf"/>
</dbReference>
<evidence type="ECO:0000259" key="17">
    <source>
        <dbReference type="Pfam" id="PF06155"/>
    </source>
</evidence>
<dbReference type="InterPro" id="IPR010376">
    <property type="entry name" value="GBBH-like_N"/>
</dbReference>
<dbReference type="InterPro" id="IPR003819">
    <property type="entry name" value="TauD/TfdA-like"/>
</dbReference>
<comment type="similarity">
    <text evidence="4">Belongs to the gamma-BBH/TMLD family.</text>
</comment>
<keyword evidence="9" id="KW-0560">Oxidoreductase</keyword>
<sequence>MPPTPSAALLRHSVTALLRRSPHLSTLSPHALRLPRALTSQFHSSPAPRLAVPAAKKEVQRPIVVNLPSGEEKELPTRWLRDHCHCSQCVNQDTLQRSFDSFTNTDKTPQNVTSKEDGLEVIWQETGHKSFFPWEWLVTNMNKKPSAPKYSFWGAEIAKSPPAVHYDEVMASDAGVGKWTAKIREHGFCFVDGCPVSPEKTEELLNRIAFIRETHYGAFYDFTSDLTMKDTAYTTLALPAHTDTTYFTDPSGLQLFHLLSHVGHGGASLLVDGFACAAQLRISHPEAYDILSRVPVPWHASGNEGVVITPATWVPVLTLDEGGGVRQLRWNNDDRASMPVENGGVGYEEWFEAARVWNGIITDKKNEYWEQLVPGRPVIFDNWRVMHARSAFEGKRRMCGGYINRDDFISRYWNTNFSREEVLKRII</sequence>
<reference evidence="18 19" key="1">
    <citation type="submission" date="2016-03" db="EMBL/GenBank/DDBJ databases">
        <title>Comparative genomics of Pseudogymnoascus destructans, the fungus causing white-nose syndrome of bats.</title>
        <authorList>
            <person name="Palmer J.M."/>
            <person name="Drees K.P."/>
            <person name="Foster J.T."/>
            <person name="Lindner D.L."/>
        </authorList>
    </citation>
    <scope>NUCLEOTIDE SEQUENCE [LARGE SCALE GENOMIC DNA]</scope>
    <source>
        <strain evidence="18 19">UAMH 10579</strain>
    </source>
</reference>
<dbReference type="GO" id="GO:0045329">
    <property type="term" value="P:carnitine biosynthetic process"/>
    <property type="evidence" value="ECO:0007669"/>
    <property type="project" value="UniProtKB-UniPathway"/>
</dbReference>
<evidence type="ECO:0000256" key="9">
    <source>
        <dbReference type="ARBA" id="ARBA00023002"/>
    </source>
</evidence>
<evidence type="ECO:0000256" key="15">
    <source>
        <dbReference type="ARBA" id="ARBA00049334"/>
    </source>
</evidence>
<dbReference type="FunFam" id="3.60.130.10:FF:000001">
    <property type="entry name" value="Trimethyllysine dioxygenase, mitochondrial"/>
    <property type="match status" value="1"/>
</dbReference>
<evidence type="ECO:0000313" key="19">
    <source>
        <dbReference type="Proteomes" id="UP000091956"/>
    </source>
</evidence>
<dbReference type="GO" id="GO:0050353">
    <property type="term" value="F:trimethyllysine dioxygenase activity"/>
    <property type="evidence" value="ECO:0007669"/>
    <property type="project" value="UniProtKB-EC"/>
</dbReference>
<evidence type="ECO:0000256" key="1">
    <source>
        <dbReference type="ARBA" id="ARBA00001954"/>
    </source>
</evidence>
<dbReference type="EMBL" id="KV460212">
    <property type="protein sequence ID" value="OBT99600.2"/>
    <property type="molecule type" value="Genomic_DNA"/>
</dbReference>
<evidence type="ECO:0000256" key="3">
    <source>
        <dbReference type="ARBA" id="ARBA00005022"/>
    </source>
</evidence>
<dbReference type="AlphaFoldDB" id="A0A1B8GUX7"/>
<feature type="domain" description="Gamma-butyrobetaine hydroxylase-like N-terminal" evidence="17">
    <location>
        <begin position="61"/>
        <end position="137"/>
    </location>
</feature>
<dbReference type="Gene3D" id="3.30.2020.30">
    <property type="match status" value="1"/>
</dbReference>
<evidence type="ECO:0000256" key="5">
    <source>
        <dbReference type="ARBA" id="ARBA00012267"/>
    </source>
</evidence>
<dbReference type="UniPathway" id="UPA00118"/>
<evidence type="ECO:0000256" key="14">
    <source>
        <dbReference type="ARBA" id="ARBA00046008"/>
    </source>
</evidence>
<dbReference type="GeneID" id="28836263"/>
<dbReference type="InterPro" id="IPR038492">
    <property type="entry name" value="GBBH-like_N_sf"/>
</dbReference>
<comment type="function">
    <text evidence="14">Converts trimethyllysine (TML) into hydroxytrimethyllysine (HTML).</text>
</comment>
<dbReference type="CDD" id="cd00250">
    <property type="entry name" value="CAS_like"/>
    <property type="match status" value="1"/>
</dbReference>
<evidence type="ECO:0000256" key="11">
    <source>
        <dbReference type="ARBA" id="ARBA00030363"/>
    </source>
</evidence>
<protein>
    <recommendedName>
        <fullName evidence="5">trimethyllysine dioxygenase</fullName>
        <ecNumber evidence="5">1.14.11.8</ecNumber>
    </recommendedName>
    <alternativeName>
        <fullName evidence="12">Epsilon-trimethyllysine 2-oxoglutarate dioxygenase</fullName>
    </alternativeName>
    <alternativeName>
        <fullName evidence="11">TML hydroxylase</fullName>
    </alternativeName>
    <alternativeName>
        <fullName evidence="13">TML-alpha-ketoglutarate dioxygenase</fullName>
    </alternativeName>
</protein>
<dbReference type="Gene3D" id="3.60.130.10">
    <property type="entry name" value="Clavaminate synthase-like"/>
    <property type="match status" value="1"/>
</dbReference>
<dbReference type="Pfam" id="PF06155">
    <property type="entry name" value="GBBH-like_N"/>
    <property type="match status" value="1"/>
</dbReference>
<comment type="pathway">
    <text evidence="3">Amine and polyamine biosynthesis; carnitine biosynthesis.</text>
</comment>
<dbReference type="NCBIfam" id="TIGR02410">
    <property type="entry name" value="carnitine_TMLD"/>
    <property type="match status" value="1"/>
</dbReference>
<keyword evidence="7" id="KW-0124">Carnitine biosynthesis</keyword>
<evidence type="ECO:0000256" key="2">
    <source>
        <dbReference type="ARBA" id="ARBA00001961"/>
    </source>
</evidence>
<keyword evidence="8" id="KW-0223">Dioxygenase</keyword>
<dbReference type="PANTHER" id="PTHR10696">
    <property type="entry name" value="GAMMA-BUTYROBETAINE HYDROXYLASE-RELATED"/>
    <property type="match status" value="1"/>
</dbReference>
<evidence type="ECO:0000313" key="18">
    <source>
        <dbReference type="EMBL" id="OBT99600.2"/>
    </source>
</evidence>
<evidence type="ECO:0000256" key="10">
    <source>
        <dbReference type="ARBA" id="ARBA00023004"/>
    </source>
</evidence>
<evidence type="ECO:0000256" key="12">
    <source>
        <dbReference type="ARBA" id="ARBA00031778"/>
    </source>
</evidence>
<dbReference type="GO" id="GO:0005739">
    <property type="term" value="C:mitochondrion"/>
    <property type="evidence" value="ECO:0007669"/>
    <property type="project" value="TreeGrafter"/>
</dbReference>